<accession>A0A2A3EAX0</accession>
<organism evidence="1 2">
    <name type="scientific">Apis cerana cerana</name>
    <name type="common">Oriental honeybee</name>
    <dbReference type="NCBI Taxonomy" id="94128"/>
    <lineage>
        <taxon>Eukaryota</taxon>
        <taxon>Metazoa</taxon>
        <taxon>Ecdysozoa</taxon>
        <taxon>Arthropoda</taxon>
        <taxon>Hexapoda</taxon>
        <taxon>Insecta</taxon>
        <taxon>Pterygota</taxon>
        <taxon>Neoptera</taxon>
        <taxon>Endopterygota</taxon>
        <taxon>Hymenoptera</taxon>
        <taxon>Apocrita</taxon>
        <taxon>Aculeata</taxon>
        <taxon>Apoidea</taxon>
        <taxon>Anthophila</taxon>
        <taxon>Apidae</taxon>
        <taxon>Apis</taxon>
    </lineage>
</organism>
<evidence type="ECO:0000313" key="2">
    <source>
        <dbReference type="Proteomes" id="UP000242457"/>
    </source>
</evidence>
<protein>
    <submittedName>
        <fullName evidence="1">Uncharacterized protein</fullName>
    </submittedName>
</protein>
<sequence length="130" mass="15057">MATMRLMELFNCVLEVGLVESAWRKMGRSLPVDFNMDPDTVKLEIAIMKFSSNVETCFVAYLKEKIGEPVIPKNQVKFEVKESLESRTEPKEKPRSSLKRVSETSFKKKICQNSLKQEARKIKELLNISW</sequence>
<evidence type="ECO:0000313" key="1">
    <source>
        <dbReference type="EMBL" id="PBC28336.1"/>
    </source>
</evidence>
<dbReference type="Proteomes" id="UP000242457">
    <property type="component" value="Unassembled WGS sequence"/>
</dbReference>
<dbReference type="AlphaFoldDB" id="A0A2A3EAX0"/>
<name>A0A2A3EAX0_APICC</name>
<proteinExistence type="predicted"/>
<keyword evidence="2" id="KW-1185">Reference proteome</keyword>
<reference evidence="1 2" key="1">
    <citation type="submission" date="2014-07" db="EMBL/GenBank/DDBJ databases">
        <title>Genomic and transcriptomic analysis on Apis cerana provide comprehensive insights into honey bee biology.</title>
        <authorList>
            <person name="Diao Q."/>
            <person name="Sun L."/>
            <person name="Zheng H."/>
            <person name="Zheng H."/>
            <person name="Xu S."/>
            <person name="Wang S."/>
            <person name="Zeng Z."/>
            <person name="Hu F."/>
            <person name="Su S."/>
            <person name="Wu J."/>
        </authorList>
    </citation>
    <scope>NUCLEOTIDE SEQUENCE [LARGE SCALE GENOMIC DNA]</scope>
    <source>
        <tissue evidence="1">Pupae without intestine</tissue>
    </source>
</reference>
<dbReference type="EMBL" id="KZ288314">
    <property type="protein sequence ID" value="PBC28336.1"/>
    <property type="molecule type" value="Genomic_DNA"/>
</dbReference>
<gene>
    <name evidence="1" type="ORF">APICC_03780</name>
</gene>